<dbReference type="OrthoDB" id="2507154at2759"/>
<proteinExistence type="predicted"/>
<dbReference type="AlphaFoldDB" id="A0A2N5T7N0"/>
<dbReference type="EMBL" id="PGCJ01000783">
    <property type="protein sequence ID" value="PLW21468.1"/>
    <property type="molecule type" value="Genomic_DNA"/>
</dbReference>
<evidence type="ECO:0000256" key="1">
    <source>
        <dbReference type="SAM" id="SignalP"/>
    </source>
</evidence>
<feature type="chain" id="PRO_5014685253" description="Pectinesterase inhibitor domain-containing protein" evidence="1">
    <location>
        <begin position="20"/>
        <end position="181"/>
    </location>
</feature>
<evidence type="ECO:0000313" key="3">
    <source>
        <dbReference type="Proteomes" id="UP000235388"/>
    </source>
</evidence>
<organism evidence="2 3">
    <name type="scientific">Puccinia coronata f. sp. avenae</name>
    <dbReference type="NCBI Taxonomy" id="200324"/>
    <lineage>
        <taxon>Eukaryota</taxon>
        <taxon>Fungi</taxon>
        <taxon>Dikarya</taxon>
        <taxon>Basidiomycota</taxon>
        <taxon>Pucciniomycotina</taxon>
        <taxon>Pucciniomycetes</taxon>
        <taxon>Pucciniales</taxon>
        <taxon>Pucciniaceae</taxon>
        <taxon>Puccinia</taxon>
    </lineage>
</organism>
<keyword evidence="3" id="KW-1185">Reference proteome</keyword>
<evidence type="ECO:0008006" key="4">
    <source>
        <dbReference type="Google" id="ProtNLM"/>
    </source>
</evidence>
<name>A0A2N5T7N0_9BASI</name>
<keyword evidence="1" id="KW-0732">Signal</keyword>
<accession>A0A2N5T7N0</accession>
<sequence length="181" mass="20145">MLASQVISTLSIVCAFVNAHLFNDQFAPRDICSISKAATASSSYQSLTTQIQTIRYNIASGQYSLTETESKIKSFSYQASSTLMDINDSLTCIHSDSVYSLTQSAQQTYSELDLLVDTCYQVYPQQASSLFSSWSHLDSHFHRNLKLLFDSGVKARSILPSTFGHTCSRASWSRTSEFTSR</sequence>
<gene>
    <name evidence="2" type="ORF">PCANC_05001</name>
</gene>
<dbReference type="STRING" id="200324.A0A2N5T7N0"/>
<comment type="caution">
    <text evidence="2">The sequence shown here is derived from an EMBL/GenBank/DDBJ whole genome shotgun (WGS) entry which is preliminary data.</text>
</comment>
<evidence type="ECO:0000313" key="2">
    <source>
        <dbReference type="EMBL" id="PLW21468.1"/>
    </source>
</evidence>
<dbReference type="Proteomes" id="UP000235388">
    <property type="component" value="Unassembled WGS sequence"/>
</dbReference>
<feature type="signal peptide" evidence="1">
    <location>
        <begin position="1"/>
        <end position="19"/>
    </location>
</feature>
<reference evidence="2 3" key="1">
    <citation type="submission" date="2017-11" db="EMBL/GenBank/DDBJ databases">
        <title>De novo assembly and phasing of dikaryotic genomes from two isolates of Puccinia coronata f. sp. avenae, the causal agent of oat crown rust.</title>
        <authorList>
            <person name="Miller M.E."/>
            <person name="Zhang Y."/>
            <person name="Omidvar V."/>
            <person name="Sperschneider J."/>
            <person name="Schwessinger B."/>
            <person name="Raley C."/>
            <person name="Palmer J.M."/>
            <person name="Garnica D."/>
            <person name="Upadhyaya N."/>
            <person name="Rathjen J."/>
            <person name="Taylor J.M."/>
            <person name="Park R.F."/>
            <person name="Dodds P.N."/>
            <person name="Hirsch C.D."/>
            <person name="Kianian S.F."/>
            <person name="Figueroa M."/>
        </authorList>
    </citation>
    <scope>NUCLEOTIDE SEQUENCE [LARGE SCALE GENOMIC DNA]</scope>
    <source>
        <strain evidence="2">12NC29</strain>
    </source>
</reference>
<protein>
    <recommendedName>
        <fullName evidence="4">Pectinesterase inhibitor domain-containing protein</fullName>
    </recommendedName>
</protein>